<reference evidence="2" key="1">
    <citation type="submission" date="2021-10" db="EMBL/GenBank/DDBJ databases">
        <authorList>
            <person name="Dean J.D."/>
            <person name="Kim M.K."/>
            <person name="Newey C.N."/>
            <person name="Stoker T.S."/>
            <person name="Thompson D.W."/>
            <person name="Grose J.H."/>
        </authorList>
    </citation>
    <scope>NUCLEOTIDE SEQUENCE</scope>
    <source>
        <strain evidence="2">BT635</strain>
    </source>
</reference>
<dbReference type="Gene3D" id="2.30.38.10">
    <property type="entry name" value="Luciferase, Domain 3"/>
    <property type="match status" value="1"/>
</dbReference>
<dbReference type="InterPro" id="IPR045851">
    <property type="entry name" value="AMP-bd_C_sf"/>
</dbReference>
<dbReference type="RefSeq" id="WP_226190883.1">
    <property type="nucleotide sequence ID" value="NZ_JAJADQ010000022.1"/>
</dbReference>
<dbReference type="PANTHER" id="PTHR45527">
    <property type="entry name" value="NONRIBOSOMAL PEPTIDE SYNTHETASE"/>
    <property type="match status" value="1"/>
</dbReference>
<dbReference type="InterPro" id="IPR001242">
    <property type="entry name" value="Condensation_dom"/>
</dbReference>
<dbReference type="PROSITE" id="PS00455">
    <property type="entry name" value="AMP_BINDING"/>
    <property type="match status" value="1"/>
</dbReference>
<dbReference type="NCBIfam" id="TIGR01733">
    <property type="entry name" value="AA-adenyl-dom"/>
    <property type="match status" value="1"/>
</dbReference>
<dbReference type="Gene3D" id="3.30.300.30">
    <property type="match status" value="1"/>
</dbReference>
<gene>
    <name evidence="2" type="ORF">LGH70_23335</name>
</gene>
<dbReference type="SUPFAM" id="SSF52777">
    <property type="entry name" value="CoA-dependent acyltransferases"/>
    <property type="match status" value="4"/>
</dbReference>
<evidence type="ECO:0000313" key="2">
    <source>
        <dbReference type="EMBL" id="MCB2380547.1"/>
    </source>
</evidence>
<dbReference type="InterPro" id="IPR010071">
    <property type="entry name" value="AA_adenyl_dom"/>
</dbReference>
<keyword evidence="3" id="KW-1185">Reference proteome</keyword>
<sequence length="1597" mass="175869">MLSPISKNQEFFLQFAPNQESFLIEAEYLIKYQVERAAVVAALQAVVARYDILRTVLVYKEGLSLPMQSIEEEAGTAVWEESNEDVSLARPLWLHLEPAGPDAWRIRLKCLPVLLDVPSVKLFFAEVAAVLTGNADALPAADDLIQNAQYAAWQEELAAEENEEAIAFWTKASRENQEAEIQLAFQQKQLTQPFKAGVKKAVVAAGPLKALAQRHAVDVQTLVVALYAQVLRRFSERTALALDLVTNGRAYDELASVIGPFAKNLPLVVELAAADTLAQLSAQVQQTIEGCLDWSDYYFFDRYTNAVPARARYAVEYNDVATSNTGLALTKLAAVTSEFSQKLFVLDMGDTLEVQFQYDQNQYDEAASGLLLANLEAFLAQPTRAANELLPQDYAIIAAANATNQAPATQHTVLQLIEEAIAAQPHDTALVGPETTFSYQEMGRVSKQLAVALQAKYGVGAGDLIGLAFDLSTEISLAMLGVLYAGAAYIPIDSSNPKERIQKILLDSRCKVILAQAELVAEWEQEFPDFTITTVAEVLSGVAEPAEVNLPLPAADDTAYIIYTSGTTGEPKGCVITHANLLNYIAWVNGYYFGAEPETGNFSLITNFSFDLTVTALFSSISRGKSLHTFERGLGISEMLYKSFAPTSAIDTVKMTPTHISLLAYLGLESTNVRHVIVGGEALLASHIRILKTLSPDIHIYNEYGPTEATVGCIVKEVATEHETVLIGKPITNMQAYVLDTELALAPVGSIGELYLAGHGLAKGYLNKPEMTSAKFVEVAALPGVRLYKTGDLARFLPSGEIDFLGRIDDQVKIRGYRVELQEIQKGLEQHPAINTSIVTLWKNASEESYLVAYYISDAVLEAAELREFVAEKVPEYMVPAVFIPVQAIPLTPNGKLDVKKLPNPQDYFSKAAEYVAAGTELEHRLVSLWEEVLGQQPIGVHDDFFEIGGHSLKVTQLISRYHRDFEIMLSLQDFYTNTTIASQAQLLGHASKQGFVNIEKVAEQESYPVSNGQKRLWVMSQVGDSSSALNIFNALQFEGEFSIESFEQALLTVIGRHESLRTVFGQDPRTEEVRQFILPAAELNFAVDYLDLRSSANQAQDVTTALEAEAKRIFNLSHGPLLRVGVIQTGEARYVVYYNAHHIICDGWSMEVFIRNTMDCYGAYRNGQDNPLPALAIQYKDYAGWLENRLSGDSFTEIRSYWLEKFSGELPILNLPSDKKRPLVKTYNGASLRTKLDKDAVRRLRQFSQTRGGTLLTGLLAVVKGVLHRYTGQEDIIIGSPIAGREHADLEEQIGFYVNTLALRTQFSHQDSFEGLFERVKDTTLGAFQHQVYPFDQLVKELDLKRDTSRLPLFDCWLLLSNADVTQRDNGWDYGDLAIQSLSYEDEVCKYDYLFSFVESGDELTLNLKYNTDIYSEFFAQQLQANVSGFLAAALNEPTKEIGLLPYLSAPQLVALETASRGQNMPLETTGSLLTEFAQVVMAHGTRVAVSDVSGQQLTYAQLDALSSQLAHFLRARHAAAATAAAGAPLSLVALALPQSPAVVVAILASWKAGAAYLPLDQSLPAARQQYMLAHSQAPLTLTAELYEQFLAQAAA</sequence>
<evidence type="ECO:0000259" key="1">
    <source>
        <dbReference type="PROSITE" id="PS50075"/>
    </source>
</evidence>
<dbReference type="PANTHER" id="PTHR45527:SF1">
    <property type="entry name" value="FATTY ACID SYNTHASE"/>
    <property type="match status" value="1"/>
</dbReference>
<name>A0ABS8ALI8_9BACT</name>
<dbReference type="Gene3D" id="3.30.559.30">
    <property type="entry name" value="Nonribosomal peptide synthetase, condensation domain"/>
    <property type="match status" value="2"/>
</dbReference>
<protein>
    <submittedName>
        <fullName evidence="2">Amino acid adenylation domain-containing protein</fullName>
    </submittedName>
</protein>
<dbReference type="InterPro" id="IPR009081">
    <property type="entry name" value="PP-bd_ACP"/>
</dbReference>
<dbReference type="InterPro" id="IPR023213">
    <property type="entry name" value="CAT-like_dom_sf"/>
</dbReference>
<dbReference type="Gene3D" id="1.10.1200.10">
    <property type="entry name" value="ACP-like"/>
    <property type="match status" value="1"/>
</dbReference>
<dbReference type="Pfam" id="PF00550">
    <property type="entry name" value="PP-binding"/>
    <property type="match status" value="1"/>
</dbReference>
<accession>A0ABS8ALI8</accession>
<dbReference type="SUPFAM" id="SSF56801">
    <property type="entry name" value="Acetyl-CoA synthetase-like"/>
    <property type="match status" value="2"/>
</dbReference>
<dbReference type="Pfam" id="PF13193">
    <property type="entry name" value="AMP-binding_C"/>
    <property type="match status" value="1"/>
</dbReference>
<dbReference type="InterPro" id="IPR020845">
    <property type="entry name" value="AMP-binding_CS"/>
</dbReference>
<dbReference type="SUPFAM" id="SSF47336">
    <property type="entry name" value="ACP-like"/>
    <property type="match status" value="1"/>
</dbReference>
<feature type="domain" description="Carrier" evidence="1">
    <location>
        <begin position="917"/>
        <end position="992"/>
    </location>
</feature>
<evidence type="ECO:0000313" key="3">
    <source>
        <dbReference type="Proteomes" id="UP001165297"/>
    </source>
</evidence>
<dbReference type="Gene3D" id="3.30.559.10">
    <property type="entry name" value="Chloramphenicol acetyltransferase-like domain"/>
    <property type="match status" value="2"/>
</dbReference>
<dbReference type="Gene3D" id="3.40.50.980">
    <property type="match status" value="4"/>
</dbReference>
<dbReference type="CDD" id="cd19531">
    <property type="entry name" value="LCL_NRPS-like"/>
    <property type="match status" value="1"/>
</dbReference>
<dbReference type="CDD" id="cd05930">
    <property type="entry name" value="A_NRPS"/>
    <property type="match status" value="1"/>
</dbReference>
<dbReference type="Pfam" id="PF00501">
    <property type="entry name" value="AMP-binding"/>
    <property type="match status" value="2"/>
</dbReference>
<dbReference type="EMBL" id="JAJADQ010000022">
    <property type="protein sequence ID" value="MCB2380547.1"/>
    <property type="molecule type" value="Genomic_DNA"/>
</dbReference>
<dbReference type="Proteomes" id="UP001165297">
    <property type="component" value="Unassembled WGS sequence"/>
</dbReference>
<dbReference type="PROSITE" id="PS50075">
    <property type="entry name" value="CARRIER"/>
    <property type="match status" value="1"/>
</dbReference>
<proteinExistence type="predicted"/>
<dbReference type="InterPro" id="IPR000873">
    <property type="entry name" value="AMP-dep_synth/lig_dom"/>
</dbReference>
<feature type="non-terminal residue" evidence="2">
    <location>
        <position position="1597"/>
    </location>
</feature>
<dbReference type="InterPro" id="IPR036736">
    <property type="entry name" value="ACP-like_sf"/>
</dbReference>
<dbReference type="Pfam" id="PF00668">
    <property type="entry name" value="Condensation"/>
    <property type="match status" value="2"/>
</dbReference>
<dbReference type="InterPro" id="IPR025110">
    <property type="entry name" value="AMP-bd_C"/>
</dbReference>
<organism evidence="2 3">
    <name type="scientific">Hymenobacter nitidus</name>
    <dbReference type="NCBI Taxonomy" id="2880929"/>
    <lineage>
        <taxon>Bacteria</taxon>
        <taxon>Pseudomonadati</taxon>
        <taxon>Bacteroidota</taxon>
        <taxon>Cytophagia</taxon>
        <taxon>Cytophagales</taxon>
        <taxon>Hymenobacteraceae</taxon>
        <taxon>Hymenobacter</taxon>
    </lineage>
</organism>
<comment type="caution">
    <text evidence="2">The sequence shown here is derived from an EMBL/GenBank/DDBJ whole genome shotgun (WGS) entry which is preliminary data.</text>
</comment>